<dbReference type="AlphaFoldDB" id="A0A0V1HS07"/>
<dbReference type="EMBL" id="JYDP01000033">
    <property type="protein sequence ID" value="KRZ13302.1"/>
    <property type="molecule type" value="Genomic_DNA"/>
</dbReference>
<evidence type="ECO:0000313" key="2">
    <source>
        <dbReference type="Proteomes" id="UP000055024"/>
    </source>
</evidence>
<evidence type="ECO:0000313" key="1">
    <source>
        <dbReference type="EMBL" id="KRZ13302.1"/>
    </source>
</evidence>
<name>A0A0V1HS07_9BILA</name>
<reference evidence="1 2" key="1">
    <citation type="submission" date="2015-01" db="EMBL/GenBank/DDBJ databases">
        <title>Evolution of Trichinella species and genotypes.</title>
        <authorList>
            <person name="Korhonen P.K."/>
            <person name="Edoardo P."/>
            <person name="Giuseppe L.R."/>
            <person name="Gasser R.B."/>
        </authorList>
    </citation>
    <scope>NUCLEOTIDE SEQUENCE [LARGE SCALE GENOMIC DNA]</scope>
    <source>
        <strain evidence="1">ISS1029</strain>
    </source>
</reference>
<sequence length="68" mass="7854">MTDISELRRVTNRRGGCKGGLTTNMDVTAVLRRTPHGDDFRWMSAQRIKWKNGPHCCSLFTLFSVTYY</sequence>
<keyword evidence="2" id="KW-1185">Reference proteome</keyword>
<organism evidence="1 2">
    <name type="scientific">Trichinella zimbabwensis</name>
    <dbReference type="NCBI Taxonomy" id="268475"/>
    <lineage>
        <taxon>Eukaryota</taxon>
        <taxon>Metazoa</taxon>
        <taxon>Ecdysozoa</taxon>
        <taxon>Nematoda</taxon>
        <taxon>Enoplea</taxon>
        <taxon>Dorylaimia</taxon>
        <taxon>Trichinellida</taxon>
        <taxon>Trichinellidae</taxon>
        <taxon>Trichinella</taxon>
    </lineage>
</organism>
<gene>
    <name evidence="1" type="ORF">T11_8497</name>
</gene>
<protein>
    <submittedName>
        <fullName evidence="1">Uncharacterized protein</fullName>
    </submittedName>
</protein>
<comment type="caution">
    <text evidence="1">The sequence shown here is derived from an EMBL/GenBank/DDBJ whole genome shotgun (WGS) entry which is preliminary data.</text>
</comment>
<accession>A0A0V1HS07</accession>
<dbReference type="Proteomes" id="UP000055024">
    <property type="component" value="Unassembled WGS sequence"/>
</dbReference>
<proteinExistence type="predicted"/>